<evidence type="ECO:0000256" key="8">
    <source>
        <dbReference type="ARBA" id="ARBA00023163"/>
    </source>
</evidence>
<feature type="domain" description="C2H2-type" evidence="12">
    <location>
        <begin position="200"/>
        <end position="228"/>
    </location>
</feature>
<proteinExistence type="predicted"/>
<feature type="domain" description="C2H2-type" evidence="12">
    <location>
        <begin position="342"/>
        <end position="370"/>
    </location>
</feature>
<dbReference type="GO" id="GO:0003677">
    <property type="term" value="F:DNA binding"/>
    <property type="evidence" value="ECO:0007669"/>
    <property type="project" value="UniProtKB-KW"/>
</dbReference>
<keyword evidence="7" id="KW-0238">DNA-binding</keyword>
<dbReference type="InterPro" id="IPR050636">
    <property type="entry name" value="C2H2-ZF_domain-containing"/>
</dbReference>
<keyword evidence="8" id="KW-0804">Transcription</keyword>
<dbReference type="PROSITE" id="PS50157">
    <property type="entry name" value="ZINC_FINGER_C2H2_2"/>
    <property type="match status" value="7"/>
</dbReference>
<keyword evidence="9" id="KW-0539">Nucleus</keyword>
<evidence type="ECO:0000256" key="11">
    <source>
        <dbReference type="SAM" id="MobiDB-lite"/>
    </source>
</evidence>
<feature type="domain" description="C2H2-type" evidence="12">
    <location>
        <begin position="285"/>
        <end position="313"/>
    </location>
</feature>
<feature type="domain" description="C2H2-type" evidence="12">
    <location>
        <begin position="257"/>
        <end position="284"/>
    </location>
</feature>
<evidence type="ECO:0000256" key="10">
    <source>
        <dbReference type="PROSITE-ProRule" id="PRU00042"/>
    </source>
</evidence>
<evidence type="ECO:0000256" key="2">
    <source>
        <dbReference type="ARBA" id="ARBA00022723"/>
    </source>
</evidence>
<dbReference type="FunFam" id="3.30.160.60:FF:000624">
    <property type="entry name" value="zinc finger protein 697"/>
    <property type="match status" value="1"/>
</dbReference>
<dbReference type="GO" id="GO:0008270">
    <property type="term" value="F:zinc ion binding"/>
    <property type="evidence" value="ECO:0007669"/>
    <property type="project" value="UniProtKB-KW"/>
</dbReference>
<evidence type="ECO:0000313" key="13">
    <source>
        <dbReference type="EMBL" id="KAK7062978.1"/>
    </source>
</evidence>
<evidence type="ECO:0000256" key="6">
    <source>
        <dbReference type="ARBA" id="ARBA00023015"/>
    </source>
</evidence>
<keyword evidence="3" id="KW-0677">Repeat</keyword>
<dbReference type="GO" id="GO:0005634">
    <property type="term" value="C:nucleus"/>
    <property type="evidence" value="ECO:0007669"/>
    <property type="project" value="UniProtKB-SubCell"/>
</dbReference>
<keyword evidence="14" id="KW-1185">Reference proteome</keyword>
<dbReference type="FunFam" id="3.30.160.60:FF:000446">
    <property type="entry name" value="Zinc finger protein"/>
    <property type="match status" value="1"/>
</dbReference>
<dbReference type="AlphaFoldDB" id="A0AAN8ZQU0"/>
<evidence type="ECO:0000256" key="7">
    <source>
        <dbReference type="ARBA" id="ARBA00023125"/>
    </source>
</evidence>
<dbReference type="PANTHER" id="PTHR47772">
    <property type="entry name" value="ZINC FINGER PROTEIN 200"/>
    <property type="match status" value="1"/>
</dbReference>
<dbReference type="SUPFAM" id="SSF57667">
    <property type="entry name" value="beta-beta-alpha zinc fingers"/>
    <property type="match status" value="5"/>
</dbReference>
<feature type="domain" description="C2H2-type" evidence="12">
    <location>
        <begin position="142"/>
        <end position="165"/>
    </location>
</feature>
<sequence>MEDIAVEEEDLLYLDYYLNGKVDFSPNNEEFSHCWSPVGYESTEAADNVSSPDLFQDSELSVCDANTNLSQAVKSSAGDNELEEILSPRKNRGVAKPRFVSYTSFPPVKGKPYLCKVCGKKLASRESCRRHVLTKHSQERPFVCNHCGKSFIFNFALKSHTAIHSDVPIFVCVCGMNFKLRSSYMNHIQRIHRAASEVKFSCELCFKSFGDRHTLRLHMVSVHKPKTIPCIQDGCKKVFSSVSLMHCHYRYHQNLKYKCDKCDQSFSTESYMNKHRLSHLGVRPYTCVECGKSYLSASHLNQHYRMRHTMTKSFQCYMCGSCYRTKNQLKYHENNHRGEKPYKCEICGYATAYKNTLYAHRKKRHSAVSSDLSQKQTASQNTFDQNASAPLEEMSYSKSKKTLKKTYRPIKPKVTVAEENSVHVSTTVAAVDVEQNVNSSGVGSLLLSSPSFSSSSPTCLLKPDNIDLIIISSNVVTTEPNINESFGDISLKCSSPGNVDVACKQNETSPSQSSVVKCDMLTRDISCNPTVSEPEKDNSLLVISKNGRCAVSECDSKEDSLLLVRLGEKFGDNSYAGICGHHLFSGEELMSELNLNSFENLMVTTLDPKTLECSDVTRHGNCASNMNLLSGRIQPACKGEMNNTNLPINMLLKSDKKSEIETFLPGAIFPFEDQSQIEGNNSVLMPDSAPLIPVEVTKSPLLPVELSKPSISVLPLNEVKDEAKNKESMILYESEEEDTGIATLSGHIIDDSFRLAQLEVVCPLCDEQFYCMDTYITHLDCCHN</sequence>
<reference evidence="13 14" key="1">
    <citation type="submission" date="2023-11" db="EMBL/GenBank/DDBJ databases">
        <title>Halocaridina rubra genome assembly.</title>
        <authorList>
            <person name="Smith C."/>
        </authorList>
    </citation>
    <scope>NUCLEOTIDE SEQUENCE [LARGE SCALE GENOMIC DNA]</scope>
    <source>
        <strain evidence="13">EP-1</strain>
        <tissue evidence="13">Whole</tissue>
    </source>
</reference>
<comment type="caution">
    <text evidence="13">The sequence shown here is derived from an EMBL/GenBank/DDBJ whole genome shotgun (WGS) entry which is preliminary data.</text>
</comment>
<dbReference type="SMART" id="SM00355">
    <property type="entry name" value="ZnF_C2H2"/>
    <property type="match status" value="10"/>
</dbReference>
<feature type="domain" description="C2H2-type" evidence="12">
    <location>
        <begin position="314"/>
        <end position="341"/>
    </location>
</feature>
<dbReference type="InterPro" id="IPR036236">
    <property type="entry name" value="Znf_C2H2_sf"/>
</dbReference>
<evidence type="ECO:0000256" key="9">
    <source>
        <dbReference type="ARBA" id="ARBA00023242"/>
    </source>
</evidence>
<evidence type="ECO:0000259" key="12">
    <source>
        <dbReference type="PROSITE" id="PS50157"/>
    </source>
</evidence>
<evidence type="ECO:0000256" key="3">
    <source>
        <dbReference type="ARBA" id="ARBA00022737"/>
    </source>
</evidence>
<dbReference type="Gene3D" id="3.30.160.60">
    <property type="entry name" value="Classic Zinc Finger"/>
    <property type="match status" value="7"/>
</dbReference>
<gene>
    <name evidence="13" type="ORF">SK128_027689</name>
</gene>
<feature type="compositionally biased region" description="Polar residues" evidence="11">
    <location>
        <begin position="367"/>
        <end position="388"/>
    </location>
</feature>
<keyword evidence="5" id="KW-0862">Zinc</keyword>
<evidence type="ECO:0000256" key="1">
    <source>
        <dbReference type="ARBA" id="ARBA00004123"/>
    </source>
</evidence>
<dbReference type="EMBL" id="JAXCGZ010020991">
    <property type="protein sequence ID" value="KAK7062978.1"/>
    <property type="molecule type" value="Genomic_DNA"/>
</dbReference>
<feature type="domain" description="C2H2-type" evidence="12">
    <location>
        <begin position="113"/>
        <end position="141"/>
    </location>
</feature>
<dbReference type="FunFam" id="3.30.160.60:FF:000646">
    <property type="entry name" value="Myeloid zinc finger 1"/>
    <property type="match status" value="1"/>
</dbReference>
<accession>A0AAN8ZQU0</accession>
<keyword evidence="6" id="KW-0805">Transcription regulation</keyword>
<keyword evidence="2" id="KW-0479">Metal-binding</keyword>
<dbReference type="Pfam" id="PF00096">
    <property type="entry name" value="zf-C2H2"/>
    <property type="match status" value="4"/>
</dbReference>
<keyword evidence="4 10" id="KW-0863">Zinc-finger</keyword>
<dbReference type="Proteomes" id="UP001381693">
    <property type="component" value="Unassembled WGS sequence"/>
</dbReference>
<evidence type="ECO:0000313" key="14">
    <source>
        <dbReference type="Proteomes" id="UP001381693"/>
    </source>
</evidence>
<evidence type="ECO:0000256" key="4">
    <source>
        <dbReference type="ARBA" id="ARBA00022771"/>
    </source>
</evidence>
<evidence type="ECO:0000256" key="5">
    <source>
        <dbReference type="ARBA" id="ARBA00022833"/>
    </source>
</evidence>
<organism evidence="13 14">
    <name type="scientific">Halocaridina rubra</name>
    <name type="common">Hawaiian red shrimp</name>
    <dbReference type="NCBI Taxonomy" id="373956"/>
    <lineage>
        <taxon>Eukaryota</taxon>
        <taxon>Metazoa</taxon>
        <taxon>Ecdysozoa</taxon>
        <taxon>Arthropoda</taxon>
        <taxon>Crustacea</taxon>
        <taxon>Multicrustacea</taxon>
        <taxon>Malacostraca</taxon>
        <taxon>Eumalacostraca</taxon>
        <taxon>Eucarida</taxon>
        <taxon>Decapoda</taxon>
        <taxon>Pleocyemata</taxon>
        <taxon>Caridea</taxon>
        <taxon>Atyoidea</taxon>
        <taxon>Atyidae</taxon>
        <taxon>Halocaridina</taxon>
    </lineage>
</organism>
<dbReference type="PANTHER" id="PTHR47772:SF13">
    <property type="entry name" value="GASTRULA ZINC FINGER PROTEIN XLCGF49.1-LIKE-RELATED"/>
    <property type="match status" value="1"/>
</dbReference>
<name>A0AAN8ZQU0_HALRR</name>
<comment type="subcellular location">
    <subcellularLocation>
        <location evidence="1">Nucleus</location>
    </subcellularLocation>
</comment>
<dbReference type="PROSITE" id="PS00028">
    <property type="entry name" value="ZINC_FINGER_C2H2_1"/>
    <property type="match status" value="7"/>
</dbReference>
<feature type="region of interest" description="Disordered" evidence="11">
    <location>
        <begin position="367"/>
        <end position="396"/>
    </location>
</feature>
<dbReference type="InterPro" id="IPR013087">
    <property type="entry name" value="Znf_C2H2_type"/>
</dbReference>
<protein>
    <recommendedName>
        <fullName evidence="12">C2H2-type domain-containing protein</fullName>
    </recommendedName>
</protein>